<dbReference type="GO" id="GO:0008270">
    <property type="term" value="F:zinc ion binding"/>
    <property type="evidence" value="ECO:0007669"/>
    <property type="project" value="UniProtKB-KW"/>
</dbReference>
<dbReference type="InterPro" id="IPR038886">
    <property type="entry name" value="E3_SLX5/Rfp1"/>
</dbReference>
<reference evidence="5" key="2">
    <citation type="journal article" date="2023" name="IMA Fungus">
        <title>Comparative genomic study of the Penicillium genus elucidates a diverse pangenome and 15 lateral gene transfer events.</title>
        <authorList>
            <person name="Petersen C."/>
            <person name="Sorensen T."/>
            <person name="Nielsen M.R."/>
            <person name="Sondergaard T.E."/>
            <person name="Sorensen J.L."/>
            <person name="Fitzpatrick D.A."/>
            <person name="Frisvad J.C."/>
            <person name="Nielsen K.L."/>
        </authorList>
    </citation>
    <scope>NUCLEOTIDE SEQUENCE</scope>
    <source>
        <strain evidence="5">IBT 16849</strain>
    </source>
</reference>
<dbReference type="GO" id="GO:0004842">
    <property type="term" value="F:ubiquitin-protein transferase activity"/>
    <property type="evidence" value="ECO:0007669"/>
    <property type="project" value="TreeGrafter"/>
</dbReference>
<feature type="compositionally biased region" description="Basic and acidic residues" evidence="4">
    <location>
        <begin position="11"/>
        <end position="23"/>
    </location>
</feature>
<dbReference type="GO" id="GO:0033768">
    <property type="term" value="C:SUMO-targeted ubiquitin ligase complex"/>
    <property type="evidence" value="ECO:0007669"/>
    <property type="project" value="TreeGrafter"/>
</dbReference>
<keyword evidence="2" id="KW-0863">Zinc-finger</keyword>
<dbReference type="AlphaFoldDB" id="A0A9W9JNN0"/>
<keyword evidence="6" id="KW-1185">Reference proteome</keyword>
<organism evidence="5 6">
    <name type="scientific">Penicillium cf. griseofulvum</name>
    <dbReference type="NCBI Taxonomy" id="2972120"/>
    <lineage>
        <taxon>Eukaryota</taxon>
        <taxon>Fungi</taxon>
        <taxon>Dikarya</taxon>
        <taxon>Ascomycota</taxon>
        <taxon>Pezizomycotina</taxon>
        <taxon>Eurotiomycetes</taxon>
        <taxon>Eurotiomycetidae</taxon>
        <taxon>Eurotiales</taxon>
        <taxon>Aspergillaceae</taxon>
        <taxon>Penicillium</taxon>
    </lineage>
</organism>
<dbReference type="InterPro" id="IPR017907">
    <property type="entry name" value="Znf_RING_CS"/>
</dbReference>
<evidence type="ECO:0000313" key="5">
    <source>
        <dbReference type="EMBL" id="KAJ5200328.1"/>
    </source>
</evidence>
<dbReference type="EMBL" id="JAPQKP010000003">
    <property type="protein sequence ID" value="KAJ5200328.1"/>
    <property type="molecule type" value="Genomic_DNA"/>
</dbReference>
<dbReference type="PANTHER" id="PTHR28042:SF1">
    <property type="entry name" value="E3 UBIQUITIN-PROTEIN LIGASE COMPLEX SLX5-SLX8 SUBUNIT SLX5"/>
    <property type="match status" value="1"/>
</dbReference>
<dbReference type="PROSITE" id="PS00518">
    <property type="entry name" value="ZF_RING_1"/>
    <property type="match status" value="1"/>
</dbReference>
<dbReference type="OrthoDB" id="2398441at2759"/>
<proteinExistence type="predicted"/>
<dbReference type="Proteomes" id="UP001150879">
    <property type="component" value="Unassembled WGS sequence"/>
</dbReference>
<evidence type="ECO:0000256" key="4">
    <source>
        <dbReference type="SAM" id="MobiDB-lite"/>
    </source>
</evidence>
<keyword evidence="1" id="KW-0479">Metal-binding</keyword>
<feature type="compositionally biased region" description="Basic and acidic residues" evidence="4">
    <location>
        <begin position="110"/>
        <end position="119"/>
    </location>
</feature>
<feature type="region of interest" description="Disordered" evidence="4">
    <location>
        <begin position="1"/>
        <end position="37"/>
    </location>
</feature>
<evidence type="ECO:0000313" key="6">
    <source>
        <dbReference type="Proteomes" id="UP001150879"/>
    </source>
</evidence>
<dbReference type="PANTHER" id="PTHR28042">
    <property type="entry name" value="E3 UBIQUITIN-PROTEIN LIGASE COMPLEX SLX5-SLX8 SUBUNIT SLX5"/>
    <property type="match status" value="1"/>
</dbReference>
<accession>A0A9W9JNN0</accession>
<name>A0A9W9JNN0_9EURO</name>
<evidence type="ECO:0000256" key="1">
    <source>
        <dbReference type="ARBA" id="ARBA00022723"/>
    </source>
</evidence>
<gene>
    <name evidence="5" type="ORF">N7472_005532</name>
</gene>
<feature type="region of interest" description="Disordered" evidence="4">
    <location>
        <begin position="51"/>
        <end position="163"/>
    </location>
</feature>
<comment type="caution">
    <text evidence="5">The sequence shown here is derived from an EMBL/GenBank/DDBJ whole genome shotgun (WGS) entry which is preliminary data.</text>
</comment>
<reference evidence="5" key="1">
    <citation type="submission" date="2022-11" db="EMBL/GenBank/DDBJ databases">
        <authorList>
            <person name="Petersen C."/>
        </authorList>
    </citation>
    <scope>NUCLEOTIDE SEQUENCE</scope>
    <source>
        <strain evidence="5">IBT 16849</strain>
    </source>
</reference>
<feature type="compositionally biased region" description="Basic and acidic residues" evidence="4">
    <location>
        <begin position="73"/>
        <end position="92"/>
    </location>
</feature>
<protein>
    <submittedName>
        <fullName evidence="5">Zinc finger RING/FYVE/PHD-type</fullName>
    </submittedName>
</protein>
<evidence type="ECO:0000256" key="2">
    <source>
        <dbReference type="ARBA" id="ARBA00022771"/>
    </source>
</evidence>
<evidence type="ECO:0000256" key="3">
    <source>
        <dbReference type="ARBA" id="ARBA00022833"/>
    </source>
</evidence>
<keyword evidence="3" id="KW-0862">Zinc</keyword>
<sequence>MSPRRLLTLAELDRLSTRPRNKDGSSLALSPPRWPSISSFSPKYHSLTLAVGPSMSENSGVQFVGARTKRTHREMATENDRSGDAVWEDHFHPPRPNHARSESTRLPPRRPRDGFDYRRPVMLSPGENVVIDLTDEPDSPPRRSGLQFPRDLMNRTSPPADHPTVIDLEAEPTVDPVHSSTNSDDVQFLESISIRPRPIEPRFLDSNGIPMHFRPYTRSARTSGLGRSRREDVEIMRAGRRLYEQLESMRETIHLGAPDYTQPSQPPLIPRRSSYRGLSPAPDGFTRLLAEDDVPVCPNCQEELGTGEGLKQQIHIAKPCGHVYCGECAGNRSISKAKKAASKTKPFSKCQVPGCNKPVSSPTAMYHLYL</sequence>